<dbReference type="InterPro" id="IPR029058">
    <property type="entry name" value="AB_hydrolase_fold"/>
</dbReference>
<dbReference type="Gene3D" id="3.40.50.1820">
    <property type="entry name" value="alpha/beta hydrolase"/>
    <property type="match status" value="1"/>
</dbReference>
<dbReference type="PANTHER" id="PTHR40111:SF1">
    <property type="entry name" value="CEPHALOSPORIN-C DEACETYLASE"/>
    <property type="match status" value="1"/>
</dbReference>
<keyword evidence="4" id="KW-1185">Reference proteome</keyword>
<evidence type="ECO:0000313" key="4">
    <source>
        <dbReference type="Proteomes" id="UP001596915"/>
    </source>
</evidence>
<dbReference type="Pfam" id="PF05448">
    <property type="entry name" value="AXE1"/>
    <property type="match status" value="1"/>
</dbReference>
<dbReference type="InterPro" id="IPR039069">
    <property type="entry name" value="CE7"/>
</dbReference>
<protein>
    <submittedName>
        <fullName evidence="3">Acetylxylan esterase</fullName>
    </submittedName>
</protein>
<organism evidence="3 4">
    <name type="scientific">Streptomyces sanglieri</name>
    <dbReference type="NCBI Taxonomy" id="193460"/>
    <lineage>
        <taxon>Bacteria</taxon>
        <taxon>Bacillati</taxon>
        <taxon>Actinomycetota</taxon>
        <taxon>Actinomycetes</taxon>
        <taxon>Kitasatosporales</taxon>
        <taxon>Streptomycetaceae</taxon>
        <taxon>Streptomyces</taxon>
    </lineage>
</organism>
<feature type="region of interest" description="Disordered" evidence="1">
    <location>
        <begin position="119"/>
        <end position="144"/>
    </location>
</feature>
<evidence type="ECO:0000256" key="1">
    <source>
        <dbReference type="SAM" id="MobiDB-lite"/>
    </source>
</evidence>
<name>A0ABW2WL22_9ACTN</name>
<evidence type="ECO:0000259" key="2">
    <source>
        <dbReference type="Pfam" id="PF05448"/>
    </source>
</evidence>
<sequence>MTQARLTHPMTPVGREHEEAASSADFDDFWEQTLAEARSFELSVRIDRIDSPVKTIDVFDVSFSGFQGEAVKGWLRKPKGMSEQAGAVVEFVGYGNGRGEHIDNLLWSSAGYAHLTMDTRGQGSVHSPGHTADPHGSGPSVPGFASRGVTDPSGYYYRRLIVDAVRAVDAMRSLDGIDPSRVALFGASQGGP</sequence>
<dbReference type="EMBL" id="JBHTGL010000005">
    <property type="protein sequence ID" value="MFD0622132.1"/>
    <property type="molecule type" value="Genomic_DNA"/>
</dbReference>
<accession>A0ABW2WL22</accession>
<dbReference type="InterPro" id="IPR008391">
    <property type="entry name" value="AXE1_dom"/>
</dbReference>
<reference evidence="4" key="1">
    <citation type="journal article" date="2019" name="Int. J. Syst. Evol. Microbiol.">
        <title>The Global Catalogue of Microorganisms (GCM) 10K type strain sequencing project: providing services to taxonomists for standard genome sequencing and annotation.</title>
        <authorList>
            <consortium name="The Broad Institute Genomics Platform"/>
            <consortium name="The Broad Institute Genome Sequencing Center for Infectious Disease"/>
            <person name="Wu L."/>
            <person name="Ma J."/>
        </authorList>
    </citation>
    <scope>NUCLEOTIDE SEQUENCE [LARGE SCALE GENOMIC DNA]</scope>
    <source>
        <strain evidence="4">JCM 12607</strain>
    </source>
</reference>
<feature type="domain" description="Acetyl xylan esterase" evidence="2">
    <location>
        <begin position="19"/>
        <end position="191"/>
    </location>
</feature>
<feature type="region of interest" description="Disordered" evidence="1">
    <location>
        <begin position="1"/>
        <end position="22"/>
    </location>
</feature>
<comment type="caution">
    <text evidence="3">The sequence shown here is derived from an EMBL/GenBank/DDBJ whole genome shotgun (WGS) entry which is preliminary data.</text>
</comment>
<dbReference type="SUPFAM" id="SSF53474">
    <property type="entry name" value="alpha/beta-Hydrolases"/>
    <property type="match status" value="1"/>
</dbReference>
<dbReference type="Proteomes" id="UP001596915">
    <property type="component" value="Unassembled WGS sequence"/>
</dbReference>
<evidence type="ECO:0000313" key="3">
    <source>
        <dbReference type="EMBL" id="MFD0622132.1"/>
    </source>
</evidence>
<proteinExistence type="predicted"/>
<gene>
    <name evidence="3" type="ORF">ACFQ2K_04220</name>
</gene>
<dbReference type="PANTHER" id="PTHR40111">
    <property type="entry name" value="CEPHALOSPORIN-C DEACETYLASE"/>
    <property type="match status" value="1"/>
</dbReference>